<organism evidence="1 2">
    <name type="scientific">Verminephrobacter eiseniae (strain EF01-2)</name>
    <dbReference type="NCBI Taxonomy" id="391735"/>
    <lineage>
        <taxon>Bacteria</taxon>
        <taxon>Pseudomonadati</taxon>
        <taxon>Pseudomonadota</taxon>
        <taxon>Betaproteobacteria</taxon>
        <taxon>Burkholderiales</taxon>
        <taxon>Comamonadaceae</taxon>
        <taxon>Verminephrobacter</taxon>
    </lineage>
</organism>
<keyword evidence="2" id="KW-1185">Reference proteome</keyword>
<sequence length="82" mass="8710">MVFQSFDPWSQMSVSENAIEAPVHIPGLSCQQATGRAHHHLDKVGITDSGIGQCAKRSHATVLVGRAAVTHSRVTFGAKETG</sequence>
<gene>
    <name evidence="1" type="ordered locus">Veis_1930</name>
</gene>
<dbReference type="Proteomes" id="UP000000374">
    <property type="component" value="Chromosome"/>
</dbReference>
<dbReference type="HOGENOM" id="CLU_2557346_0_0_4"/>
<dbReference type="eggNOG" id="COG4598">
    <property type="taxonomic scope" value="Bacteria"/>
</dbReference>
<protein>
    <submittedName>
        <fullName evidence="1">ABC-type histidine transport system ATPase component-like protein</fullName>
    </submittedName>
</protein>
<evidence type="ECO:0000313" key="1">
    <source>
        <dbReference type="EMBL" id="ABM57683.1"/>
    </source>
</evidence>
<dbReference type="KEGG" id="vei:Veis_1930"/>
<evidence type="ECO:0000313" key="2">
    <source>
        <dbReference type="Proteomes" id="UP000000374"/>
    </source>
</evidence>
<accession>A1WJ76</accession>
<reference evidence="2" key="1">
    <citation type="submission" date="2006-12" db="EMBL/GenBank/DDBJ databases">
        <title>Complete sequence of chromosome 1 of Verminephrobacter eiseniae EF01-2.</title>
        <authorList>
            <person name="Copeland A."/>
            <person name="Lucas S."/>
            <person name="Lapidus A."/>
            <person name="Barry K."/>
            <person name="Detter J.C."/>
            <person name="Glavina del Rio T."/>
            <person name="Dalin E."/>
            <person name="Tice H."/>
            <person name="Pitluck S."/>
            <person name="Chertkov O."/>
            <person name="Brettin T."/>
            <person name="Bruce D."/>
            <person name="Han C."/>
            <person name="Tapia R."/>
            <person name="Gilna P."/>
            <person name="Schmutz J."/>
            <person name="Larimer F."/>
            <person name="Land M."/>
            <person name="Hauser L."/>
            <person name="Kyrpides N."/>
            <person name="Kim E."/>
            <person name="Stahl D."/>
            <person name="Richardson P."/>
        </authorList>
    </citation>
    <scope>NUCLEOTIDE SEQUENCE [LARGE SCALE GENOMIC DNA]</scope>
    <source>
        <strain evidence="2">EF01-2</strain>
    </source>
</reference>
<name>A1WJ76_VEREI</name>
<dbReference type="EMBL" id="CP000542">
    <property type="protein sequence ID" value="ABM57683.1"/>
    <property type="molecule type" value="Genomic_DNA"/>
</dbReference>
<dbReference type="STRING" id="391735.Veis_1930"/>
<proteinExistence type="predicted"/>
<dbReference type="AlphaFoldDB" id="A1WJ76"/>